<keyword evidence="2" id="KW-1185">Reference proteome</keyword>
<comment type="caution">
    <text evidence="1">The sequence shown here is derived from an EMBL/GenBank/DDBJ whole genome shotgun (WGS) entry which is preliminary data.</text>
</comment>
<evidence type="ECO:0000313" key="1">
    <source>
        <dbReference type="EMBL" id="KAI0088344.1"/>
    </source>
</evidence>
<gene>
    <name evidence="1" type="ORF">BDY19DRAFT_906835</name>
</gene>
<name>A0ACB8U2N6_9APHY</name>
<dbReference type="Proteomes" id="UP001055072">
    <property type="component" value="Unassembled WGS sequence"/>
</dbReference>
<reference evidence="1" key="1">
    <citation type="journal article" date="2021" name="Environ. Microbiol.">
        <title>Gene family expansions and transcriptome signatures uncover fungal adaptations to wood decay.</title>
        <authorList>
            <person name="Hage H."/>
            <person name="Miyauchi S."/>
            <person name="Viragh M."/>
            <person name="Drula E."/>
            <person name="Min B."/>
            <person name="Chaduli D."/>
            <person name="Navarro D."/>
            <person name="Favel A."/>
            <person name="Norest M."/>
            <person name="Lesage-Meessen L."/>
            <person name="Balint B."/>
            <person name="Merenyi Z."/>
            <person name="de Eugenio L."/>
            <person name="Morin E."/>
            <person name="Martinez A.T."/>
            <person name="Baldrian P."/>
            <person name="Stursova M."/>
            <person name="Martinez M.J."/>
            <person name="Novotny C."/>
            <person name="Magnuson J.K."/>
            <person name="Spatafora J.W."/>
            <person name="Maurice S."/>
            <person name="Pangilinan J."/>
            <person name="Andreopoulos W."/>
            <person name="LaButti K."/>
            <person name="Hundley H."/>
            <person name="Na H."/>
            <person name="Kuo A."/>
            <person name="Barry K."/>
            <person name="Lipzen A."/>
            <person name="Henrissat B."/>
            <person name="Riley R."/>
            <person name="Ahrendt S."/>
            <person name="Nagy L.G."/>
            <person name="Grigoriev I.V."/>
            <person name="Martin F."/>
            <person name="Rosso M.N."/>
        </authorList>
    </citation>
    <scope>NUCLEOTIDE SEQUENCE</scope>
    <source>
        <strain evidence="1">CBS 384.51</strain>
    </source>
</reference>
<protein>
    <submittedName>
        <fullName evidence="1">Uncharacterized protein</fullName>
    </submittedName>
</protein>
<organism evidence="1 2">
    <name type="scientific">Irpex rosettiformis</name>
    <dbReference type="NCBI Taxonomy" id="378272"/>
    <lineage>
        <taxon>Eukaryota</taxon>
        <taxon>Fungi</taxon>
        <taxon>Dikarya</taxon>
        <taxon>Basidiomycota</taxon>
        <taxon>Agaricomycotina</taxon>
        <taxon>Agaricomycetes</taxon>
        <taxon>Polyporales</taxon>
        <taxon>Irpicaceae</taxon>
        <taxon>Irpex</taxon>
    </lineage>
</organism>
<evidence type="ECO:0000313" key="2">
    <source>
        <dbReference type="Proteomes" id="UP001055072"/>
    </source>
</evidence>
<dbReference type="EMBL" id="MU274914">
    <property type="protein sequence ID" value="KAI0088344.1"/>
    <property type="molecule type" value="Genomic_DNA"/>
</dbReference>
<proteinExistence type="predicted"/>
<accession>A0ACB8U2N6</accession>
<sequence>MMLDWYDCRPALRTDYDTTALDESKIAFCAQAVHSTVIMFECSHGKPVQYSNIPTSSSLAAPYYNTLCSKLLPNRQTCHYPQGTRMLRAFKPSGEKHYMIFQTTQPGDVAAVPLSTYKSVKALTVTVRVGDLKIEGLGEYRAWRRVGHLDFNTLILYSVIGRDSGPRPKTSLTYALPTHPSVFNKLDVPISYSRKRIAADWININT</sequence>